<comment type="caution">
    <text evidence="1">The sequence shown here is derived from an EMBL/GenBank/DDBJ whole genome shotgun (WGS) entry which is preliminary data.</text>
</comment>
<feature type="non-terminal residue" evidence="1">
    <location>
        <position position="178"/>
    </location>
</feature>
<organism evidence="1 2">
    <name type="scientific">Trifolium medium</name>
    <dbReference type="NCBI Taxonomy" id="97028"/>
    <lineage>
        <taxon>Eukaryota</taxon>
        <taxon>Viridiplantae</taxon>
        <taxon>Streptophyta</taxon>
        <taxon>Embryophyta</taxon>
        <taxon>Tracheophyta</taxon>
        <taxon>Spermatophyta</taxon>
        <taxon>Magnoliopsida</taxon>
        <taxon>eudicotyledons</taxon>
        <taxon>Gunneridae</taxon>
        <taxon>Pentapetalae</taxon>
        <taxon>rosids</taxon>
        <taxon>fabids</taxon>
        <taxon>Fabales</taxon>
        <taxon>Fabaceae</taxon>
        <taxon>Papilionoideae</taxon>
        <taxon>50 kb inversion clade</taxon>
        <taxon>NPAAA clade</taxon>
        <taxon>Hologalegina</taxon>
        <taxon>IRL clade</taxon>
        <taxon>Trifolieae</taxon>
        <taxon>Trifolium</taxon>
    </lineage>
</organism>
<dbReference type="Proteomes" id="UP000265520">
    <property type="component" value="Unassembled WGS sequence"/>
</dbReference>
<accession>A0A392QI22</accession>
<evidence type="ECO:0008006" key="3">
    <source>
        <dbReference type="Google" id="ProtNLM"/>
    </source>
</evidence>
<evidence type="ECO:0000313" key="2">
    <source>
        <dbReference type="Proteomes" id="UP000265520"/>
    </source>
</evidence>
<dbReference type="EMBL" id="LXQA010136577">
    <property type="protein sequence ID" value="MCI23534.1"/>
    <property type="molecule type" value="Genomic_DNA"/>
</dbReference>
<protein>
    <recommendedName>
        <fullName evidence="3">Cullin-like protein</fullName>
    </recommendedName>
</protein>
<name>A0A392QI22_9FABA</name>
<sequence>MASSSSIPETSSSVHVENPLNPLNLPPIATLGKSLIISGNVMNFNICTLKLHPERMVDFESLKANDFDIEDLFVKQGWKRYFEMLNGPIYSKLVKDFWMKAQVYVELSARLEEVLVRKDPSLKGKSREEMGLSAFNGTVIKSVLAGIEITISRAHLAKLLNVEDSGLNISEFKHEDYY</sequence>
<evidence type="ECO:0000313" key="1">
    <source>
        <dbReference type="EMBL" id="MCI23534.1"/>
    </source>
</evidence>
<reference evidence="1 2" key="1">
    <citation type="journal article" date="2018" name="Front. Plant Sci.">
        <title>Red Clover (Trifolium pratense) and Zigzag Clover (T. medium) - A Picture of Genomic Similarities and Differences.</title>
        <authorList>
            <person name="Dluhosova J."/>
            <person name="Istvanek J."/>
            <person name="Nedelnik J."/>
            <person name="Repkova J."/>
        </authorList>
    </citation>
    <scope>NUCLEOTIDE SEQUENCE [LARGE SCALE GENOMIC DNA]</scope>
    <source>
        <strain evidence="2">cv. 10/8</strain>
        <tissue evidence="1">Leaf</tissue>
    </source>
</reference>
<keyword evidence="2" id="KW-1185">Reference proteome</keyword>
<dbReference type="AlphaFoldDB" id="A0A392QI22"/>
<proteinExistence type="predicted"/>